<dbReference type="SUPFAM" id="SSF53335">
    <property type="entry name" value="S-adenosyl-L-methionine-dependent methyltransferases"/>
    <property type="match status" value="1"/>
</dbReference>
<dbReference type="EMBL" id="JAAPAO010000082">
    <property type="protein sequence ID" value="KAF4673458.1"/>
    <property type="molecule type" value="Genomic_DNA"/>
</dbReference>
<reference evidence="1 2" key="1">
    <citation type="submission" date="2020-04" db="EMBL/GenBank/DDBJ databases">
        <title>Perkinsus chesapeaki whole genome sequence.</title>
        <authorList>
            <person name="Bogema D.R."/>
        </authorList>
    </citation>
    <scope>NUCLEOTIDE SEQUENCE [LARGE SCALE GENOMIC DNA]</scope>
    <source>
        <strain evidence="1">ATCC PRA-425</strain>
    </source>
</reference>
<evidence type="ECO:0000313" key="1">
    <source>
        <dbReference type="EMBL" id="KAF4673458.1"/>
    </source>
</evidence>
<evidence type="ECO:0000313" key="2">
    <source>
        <dbReference type="Proteomes" id="UP000591131"/>
    </source>
</evidence>
<comment type="caution">
    <text evidence="1">The sequence shown here is derived from an EMBL/GenBank/DDBJ whole genome shotgun (WGS) entry which is preliminary data.</text>
</comment>
<dbReference type="AlphaFoldDB" id="A0A7J6MPD0"/>
<dbReference type="Gene3D" id="3.40.50.150">
    <property type="entry name" value="Vaccinia Virus protein VP39"/>
    <property type="match status" value="1"/>
</dbReference>
<dbReference type="InterPro" id="IPR029063">
    <property type="entry name" value="SAM-dependent_MTases_sf"/>
</dbReference>
<name>A0A7J6MPD0_PERCH</name>
<organism evidence="1 2">
    <name type="scientific">Perkinsus chesapeaki</name>
    <name type="common">Clam parasite</name>
    <name type="synonym">Perkinsus andrewsi</name>
    <dbReference type="NCBI Taxonomy" id="330153"/>
    <lineage>
        <taxon>Eukaryota</taxon>
        <taxon>Sar</taxon>
        <taxon>Alveolata</taxon>
        <taxon>Perkinsozoa</taxon>
        <taxon>Perkinsea</taxon>
        <taxon>Perkinsida</taxon>
        <taxon>Perkinsidae</taxon>
        <taxon>Perkinsus</taxon>
    </lineage>
</organism>
<keyword evidence="2" id="KW-1185">Reference proteome</keyword>
<gene>
    <name evidence="1" type="ORF">FOL47_010510</name>
</gene>
<proteinExistence type="predicted"/>
<evidence type="ECO:0008006" key="3">
    <source>
        <dbReference type="Google" id="ProtNLM"/>
    </source>
</evidence>
<protein>
    <recommendedName>
        <fullName evidence="3">Methyltransferase type 11 domain-containing protein</fullName>
    </recommendedName>
</protein>
<accession>A0A7J6MPD0</accession>
<sequence length="256" mass="28638">MFGAKLLPIRPHWHMKGLEDPGFPDWVRTVDESTFHSRMDEFLIERRQRDRWVYVAQQVANTTDIASIGRCLAWHGIDEINGIFESYCKEEEASIAYTSGKATKNGNGYLVTADRPYGDIPADHYSLVLAHNDAARSSDPESTMKDLFRITAPGGLVVWSSSFFSQVNSGKGKVADYTRWSLKGAIALAQRAGFRVKDKWAPGTMQLTLGAQLGMNANSWSEAEIMLEEHGEHGPAWPLQIHMIMQKPLLGDVDEL</sequence>
<dbReference type="Proteomes" id="UP000591131">
    <property type="component" value="Unassembled WGS sequence"/>
</dbReference>